<evidence type="ECO:0000313" key="1">
    <source>
        <dbReference type="EMBL" id="MQS44030.1"/>
    </source>
</evidence>
<dbReference type="InterPro" id="IPR009403">
    <property type="entry name" value="UPF0637"/>
</dbReference>
<dbReference type="EMBL" id="VDFN01000001">
    <property type="protein sequence ID" value="MQS44030.1"/>
    <property type="molecule type" value="Genomic_DNA"/>
</dbReference>
<reference evidence="1" key="2">
    <citation type="submission" date="2019-05" db="EMBL/GenBank/DDBJ databases">
        <authorList>
            <person name="Schuster J.A."/>
            <person name="Ehrmann M.A."/>
        </authorList>
    </citation>
    <scope>NUCLEOTIDE SEQUENCE</scope>
    <source>
        <strain evidence="1">TMW 1.2098</strain>
    </source>
</reference>
<dbReference type="SUPFAM" id="SSF142913">
    <property type="entry name" value="YktB/PF0168-like"/>
    <property type="match status" value="1"/>
</dbReference>
<evidence type="ECO:0000313" key="2">
    <source>
        <dbReference type="EMBL" id="MQS52239.1"/>
    </source>
</evidence>
<dbReference type="InterPro" id="IPR053707">
    <property type="entry name" value="UPF0637_domain_sf"/>
</dbReference>
<accession>A0A5P0ZGU2</accession>
<dbReference type="OrthoDB" id="9812818at2"/>
<dbReference type="Proteomes" id="UP000380386">
    <property type="component" value="Unassembled WGS sequence"/>
</dbReference>
<proteinExistence type="predicted"/>
<organism evidence="2 3">
    <name type="scientific">Companilactobacillus mishanensis</name>
    <dbReference type="NCBI Taxonomy" id="2486008"/>
    <lineage>
        <taxon>Bacteria</taxon>
        <taxon>Bacillati</taxon>
        <taxon>Bacillota</taxon>
        <taxon>Bacilli</taxon>
        <taxon>Lactobacillales</taxon>
        <taxon>Lactobacillaceae</taxon>
        <taxon>Companilactobacillus</taxon>
    </lineage>
</organism>
<evidence type="ECO:0000313" key="4">
    <source>
        <dbReference type="Proteomes" id="UP000436655"/>
    </source>
</evidence>
<protein>
    <submittedName>
        <fullName evidence="2">DUF1054 family protein</fullName>
    </submittedName>
</protein>
<name>A0A5P0ZGU2_9LACO</name>
<dbReference type="EMBL" id="VDFM01000003">
    <property type="protein sequence ID" value="MQS52239.1"/>
    <property type="molecule type" value="Genomic_DNA"/>
</dbReference>
<dbReference type="AlphaFoldDB" id="A0A5P0ZGU2"/>
<comment type="caution">
    <text evidence="2">The sequence shown here is derived from an EMBL/GenBank/DDBJ whole genome shotgun (WGS) entry which is preliminary data.</text>
</comment>
<dbReference type="RefSeq" id="WP_125702496.1">
    <property type="nucleotide sequence ID" value="NZ_JBHTOO010000003.1"/>
</dbReference>
<reference evidence="3 4" key="1">
    <citation type="journal article" date="2019" name="Syst. Appl. Microbiol.">
        <title>Polyphasic characterization of two novel Lactobacillus spp. isolated from blown salami packages: Description of Lactobacillus halodurans sp. nov. and Lactobacillus salsicarnum sp. nov.</title>
        <authorList>
            <person name="Schuster J.A."/>
            <person name="Klingl A."/>
            <person name="Vogel R.F."/>
            <person name="Ehrmann M.A."/>
        </authorList>
    </citation>
    <scope>NUCLEOTIDE SEQUENCE [LARGE SCALE GENOMIC DNA]</scope>
    <source>
        <strain evidence="1 4">TMW 1.2098</strain>
        <strain evidence="2 3">TMW 1.2118</strain>
    </source>
</reference>
<gene>
    <name evidence="2" type="ORF">FHL02_04305</name>
    <name evidence="1" type="ORF">FHL03_00875</name>
</gene>
<evidence type="ECO:0000313" key="3">
    <source>
        <dbReference type="Proteomes" id="UP000380386"/>
    </source>
</evidence>
<sequence length="197" mass="23150">MFEQKDFDVFNDDTLDGRLNLIKQNLDPKFQEIGDRLLSALEKEYQDKFYMKIAKHQRRTKNPPPDTWLAISMDKKGYKRNPHIELGLWPDRYFVTFGLLADAYNRPDYYPELENLSDSIISNKWLVSNDHTVAEMKDAEGYPDVLKRYKKVKSSDLVVGFNLMKDDPIVKAGSYDDLLFDSFMNLSKYMVDLNREV</sequence>
<dbReference type="Proteomes" id="UP000436655">
    <property type="component" value="Unassembled WGS sequence"/>
</dbReference>
<dbReference type="Pfam" id="PF06335">
    <property type="entry name" value="DUF1054"/>
    <property type="match status" value="1"/>
</dbReference>
<dbReference type="Gene3D" id="3.30.930.20">
    <property type="entry name" value="Protein of unknown function DUF1054"/>
    <property type="match status" value="1"/>
</dbReference>
<keyword evidence="4" id="KW-1185">Reference proteome</keyword>